<sequence length="549" mass="60578">MLTFCHAPLVALDKHGFSTHLSSDIISEAKFQTYINVAPGEQVDMDPLSITATCLTLLGTIAKVSITITSFVRDFRGARSELDGISRELVSLKVLLESIYRDVNDSTGITFPEILQRQIAEIVGNCALIVEEVQKTLKVYRNKGITKAARWALVGKEEMSRLQASLGAHKSALGIALQLVNLSSSRDIKADTREVQNDTTEIKRIIQDDAEQILGAIRRLQLENTSGFIMGRYLGNLESYAGTVCGSVADDEEVDMLEGKADIRDRRYRSTNLEWPSEPSITPLALGPDDTVISYRNASSGPSKLISPHDTIDEPAHISLDSRFHSQVSDYASLKTPSILPTRPTVACQSSKSSPEKNNENIILDIPQSSKILDRFPYCPKVVRLTATNCSAAEFPYSKFNLRSGHRFKTRLLLCIVVLKRDDESPIDQAMSLIHTLRSVMKSVEYLNEHPGWGDNVWKSIVVGIVCHDTIEAPALKIFENIGTFVQIPQFNGVEIGSMSRADTDGDIPLPFTVESKIAKAQIFEFRVLQTHPNASMSANGTVAIPFVD</sequence>
<evidence type="ECO:0000259" key="1">
    <source>
        <dbReference type="Pfam" id="PF17111"/>
    </source>
</evidence>
<organism evidence="2 3">
    <name type="scientific">Hymenoscyphus albidus</name>
    <dbReference type="NCBI Taxonomy" id="595503"/>
    <lineage>
        <taxon>Eukaryota</taxon>
        <taxon>Fungi</taxon>
        <taxon>Dikarya</taxon>
        <taxon>Ascomycota</taxon>
        <taxon>Pezizomycotina</taxon>
        <taxon>Leotiomycetes</taxon>
        <taxon>Helotiales</taxon>
        <taxon>Helotiaceae</taxon>
        <taxon>Hymenoscyphus</taxon>
    </lineage>
</organism>
<evidence type="ECO:0000313" key="3">
    <source>
        <dbReference type="Proteomes" id="UP000701801"/>
    </source>
</evidence>
<proteinExistence type="predicted"/>
<reference evidence="2" key="1">
    <citation type="submission" date="2021-07" db="EMBL/GenBank/DDBJ databases">
        <authorList>
            <person name="Durling M."/>
        </authorList>
    </citation>
    <scope>NUCLEOTIDE SEQUENCE</scope>
</reference>
<dbReference type="OrthoDB" id="524326at2759"/>
<evidence type="ECO:0000313" key="2">
    <source>
        <dbReference type="EMBL" id="CAG8982561.1"/>
    </source>
</evidence>
<dbReference type="AlphaFoldDB" id="A0A9N9QCM7"/>
<dbReference type="Proteomes" id="UP000701801">
    <property type="component" value="Unassembled WGS sequence"/>
</dbReference>
<dbReference type="Pfam" id="PF17111">
    <property type="entry name" value="PigL_N"/>
    <property type="match status" value="1"/>
</dbReference>
<dbReference type="InterPro" id="IPR031348">
    <property type="entry name" value="PigL_N"/>
</dbReference>
<feature type="domain" description="Azaphilone pigments biosynthesis cluster protein L N-terminal" evidence="1">
    <location>
        <begin position="45"/>
        <end position="200"/>
    </location>
</feature>
<dbReference type="EMBL" id="CAJVRM010000651">
    <property type="protein sequence ID" value="CAG8982561.1"/>
    <property type="molecule type" value="Genomic_DNA"/>
</dbReference>
<gene>
    <name evidence="2" type="ORF">HYALB_00007277</name>
</gene>
<accession>A0A9N9QCM7</accession>
<name>A0A9N9QCM7_9HELO</name>
<keyword evidence="3" id="KW-1185">Reference proteome</keyword>
<comment type="caution">
    <text evidence="2">The sequence shown here is derived from an EMBL/GenBank/DDBJ whole genome shotgun (WGS) entry which is preliminary data.</text>
</comment>
<protein>
    <recommendedName>
        <fullName evidence="1">Azaphilone pigments biosynthesis cluster protein L N-terminal domain-containing protein</fullName>
    </recommendedName>
</protein>